<dbReference type="SUPFAM" id="SSF51971">
    <property type="entry name" value="Nucleotide-binding domain"/>
    <property type="match status" value="1"/>
</dbReference>
<dbReference type="InterPro" id="IPR006076">
    <property type="entry name" value="FAD-dep_OxRdtase"/>
</dbReference>
<evidence type="ECO:0000256" key="1">
    <source>
        <dbReference type="ARBA" id="ARBA00009410"/>
    </source>
</evidence>
<dbReference type="GO" id="GO:0005886">
    <property type="term" value="C:plasma membrane"/>
    <property type="evidence" value="ECO:0007669"/>
    <property type="project" value="TreeGrafter"/>
</dbReference>
<dbReference type="InterPro" id="IPR036188">
    <property type="entry name" value="FAD/NAD-bd_sf"/>
</dbReference>
<proteinExistence type="inferred from homology"/>
<feature type="domain" description="FAD dependent oxidoreductase" evidence="2">
    <location>
        <begin position="4"/>
        <end position="387"/>
    </location>
</feature>
<dbReference type="PANTHER" id="PTHR13847">
    <property type="entry name" value="SARCOSINE DEHYDROGENASE-RELATED"/>
    <property type="match status" value="1"/>
</dbReference>
<organism evidence="3">
    <name type="scientific">uncultured Caudovirales phage</name>
    <dbReference type="NCBI Taxonomy" id="2100421"/>
    <lineage>
        <taxon>Viruses</taxon>
        <taxon>Duplodnaviria</taxon>
        <taxon>Heunggongvirae</taxon>
        <taxon>Uroviricota</taxon>
        <taxon>Caudoviricetes</taxon>
        <taxon>Peduoviridae</taxon>
        <taxon>Maltschvirus</taxon>
        <taxon>Maltschvirus maltsch</taxon>
    </lineage>
</organism>
<accession>A0A6J7WW42</accession>
<dbReference type="Pfam" id="PF01266">
    <property type="entry name" value="DAO"/>
    <property type="match status" value="1"/>
</dbReference>
<dbReference type="GO" id="GO:0008718">
    <property type="term" value="F:D-amino-acid dehydrogenase activity"/>
    <property type="evidence" value="ECO:0007669"/>
    <property type="project" value="TreeGrafter"/>
</dbReference>
<name>A0A6J7WW42_9CAUD</name>
<dbReference type="GO" id="GO:0055130">
    <property type="term" value="P:D-alanine catabolic process"/>
    <property type="evidence" value="ECO:0007669"/>
    <property type="project" value="TreeGrafter"/>
</dbReference>
<sequence>MSKVNVIGAGITGLMSAYFLAKKGHEVTVYEQERHPAMQCSFANGGQISVCNAETWNNWPTVYKGVKWLFKKDAPLLIRPYPSFRKMAWMAGFLKHTIAGNHLTNTMNTIRLGNTSIYEYDKIIKEESIEFDQVKKGMMHVFTNEKDMQSMYDLKDFFNHNGLKVDMLSPDEVINKEGSLLPFKNLVGGAYAEADWSGDIHQFCTQLYHILYRKYNVKFKFNTFVEDPRHLSGKTVLANGHQLYDHAKLLGEFLNIYPVKGYSITINLNDRLDQIHAPIIPLLDNNKKIVTSRLGNKLRVAGTAELTDVNYDIRRDRIEPLLKWVNENFPGVNTHDYSQWACLRPMSSNMMPIVRQSKRYDNIYYHGGHGHLGWTLAAATGKQVADLI</sequence>
<dbReference type="Gene3D" id="3.50.50.60">
    <property type="entry name" value="FAD/NAD(P)-binding domain"/>
    <property type="match status" value="2"/>
</dbReference>
<comment type="similarity">
    <text evidence="1">Belongs to the DadA oxidoreductase family.</text>
</comment>
<dbReference type="PANTHER" id="PTHR13847:SF280">
    <property type="entry name" value="D-AMINO ACID DEHYDROGENASE"/>
    <property type="match status" value="1"/>
</dbReference>
<protein>
    <submittedName>
        <fullName evidence="3">DadA Glycine/D-amino acid oxidases (Deaminating)</fullName>
    </submittedName>
</protein>
<dbReference type="SUPFAM" id="SSF54373">
    <property type="entry name" value="FAD-linked reductases, C-terminal domain"/>
    <property type="match status" value="1"/>
</dbReference>
<dbReference type="Gene3D" id="3.30.9.10">
    <property type="entry name" value="D-Amino Acid Oxidase, subunit A, domain 2"/>
    <property type="match status" value="1"/>
</dbReference>
<evidence type="ECO:0000313" key="3">
    <source>
        <dbReference type="EMBL" id="CAB5221960.1"/>
    </source>
</evidence>
<gene>
    <name evidence="3" type="ORF">UFOVP242_174</name>
</gene>
<evidence type="ECO:0000259" key="2">
    <source>
        <dbReference type="Pfam" id="PF01266"/>
    </source>
</evidence>
<dbReference type="EMBL" id="LR798294">
    <property type="protein sequence ID" value="CAB5221960.1"/>
    <property type="molecule type" value="Genomic_DNA"/>
</dbReference>
<reference evidence="3" key="1">
    <citation type="submission" date="2020-05" db="EMBL/GenBank/DDBJ databases">
        <authorList>
            <person name="Chiriac C."/>
            <person name="Salcher M."/>
            <person name="Ghai R."/>
            <person name="Kavagutti S V."/>
        </authorList>
    </citation>
    <scope>NUCLEOTIDE SEQUENCE</scope>
</reference>